<evidence type="ECO:0000256" key="2">
    <source>
        <dbReference type="ARBA" id="ARBA00006333"/>
    </source>
</evidence>
<organism evidence="5 6">
    <name type="scientific">Aspergillus niger</name>
    <dbReference type="NCBI Taxonomy" id="5061"/>
    <lineage>
        <taxon>Eukaryota</taxon>
        <taxon>Fungi</taxon>
        <taxon>Dikarya</taxon>
        <taxon>Ascomycota</taxon>
        <taxon>Pezizomycotina</taxon>
        <taxon>Eurotiomycetes</taxon>
        <taxon>Eurotiomycetidae</taxon>
        <taxon>Eurotiales</taxon>
        <taxon>Aspergillaceae</taxon>
        <taxon>Aspergillus</taxon>
        <taxon>Aspergillus subgen. Circumdati</taxon>
    </lineage>
</organism>
<dbReference type="Proteomes" id="UP001144191">
    <property type="component" value="Unassembled WGS sequence"/>
</dbReference>
<proteinExistence type="inferred from homology"/>
<reference evidence="5" key="1">
    <citation type="submission" date="2022-07" db="EMBL/GenBank/DDBJ databases">
        <title>Taxonomy of Aspergillus series Nigri: significant species reduction supported by multi-species coalescent approaches.</title>
        <authorList>
            <person name="Bian C."/>
            <person name="Kusuya Y."/>
            <person name="Sklenar F."/>
            <person name="D'hooge E."/>
            <person name="Yaguchi T."/>
            <person name="Takahashi H."/>
            <person name="Hubka V."/>
        </authorList>
    </citation>
    <scope>NUCLEOTIDE SEQUENCE</scope>
    <source>
        <strain evidence="5">IFM 63604</strain>
    </source>
</reference>
<dbReference type="PANTHER" id="PTHR35201">
    <property type="entry name" value="TERPENE SYNTHASE"/>
    <property type="match status" value="1"/>
</dbReference>
<comment type="cofactor">
    <cofactor evidence="1 4">
        <name>Mg(2+)</name>
        <dbReference type="ChEBI" id="CHEBI:18420"/>
    </cofactor>
</comment>
<dbReference type="AlphaFoldDB" id="A0A9W6A327"/>
<keyword evidence="3 4" id="KW-0460">Magnesium</keyword>
<comment type="similarity">
    <text evidence="2 4">Belongs to the terpene synthase family.</text>
</comment>
<evidence type="ECO:0000313" key="5">
    <source>
        <dbReference type="EMBL" id="GLA49292.1"/>
    </source>
</evidence>
<evidence type="ECO:0000256" key="1">
    <source>
        <dbReference type="ARBA" id="ARBA00001946"/>
    </source>
</evidence>
<evidence type="ECO:0000313" key="6">
    <source>
        <dbReference type="Proteomes" id="UP001144191"/>
    </source>
</evidence>
<protein>
    <recommendedName>
        <fullName evidence="4">Terpene synthase</fullName>
        <ecNumber evidence="4">4.2.3.-</ecNumber>
    </recommendedName>
</protein>
<dbReference type="Gene3D" id="1.10.600.10">
    <property type="entry name" value="Farnesyl Diphosphate Synthase"/>
    <property type="match status" value="1"/>
</dbReference>
<dbReference type="Pfam" id="PF19086">
    <property type="entry name" value="Terpene_syn_C_2"/>
    <property type="match status" value="1"/>
</dbReference>
<dbReference type="SUPFAM" id="SSF48576">
    <property type="entry name" value="Terpenoid synthases"/>
    <property type="match status" value="1"/>
</dbReference>
<evidence type="ECO:0000256" key="3">
    <source>
        <dbReference type="ARBA" id="ARBA00022842"/>
    </source>
</evidence>
<comment type="caution">
    <text evidence="5">The sequence shown here is derived from an EMBL/GenBank/DDBJ whole genome shotgun (WGS) entry which is preliminary data.</text>
</comment>
<dbReference type="GO" id="GO:0008299">
    <property type="term" value="P:isoprenoid biosynthetic process"/>
    <property type="evidence" value="ECO:0007669"/>
    <property type="project" value="UniProtKB-ARBA"/>
</dbReference>
<keyword evidence="4" id="KW-0479">Metal-binding</keyword>
<dbReference type="EMBL" id="BRPB01000028">
    <property type="protein sequence ID" value="GLA49292.1"/>
    <property type="molecule type" value="Genomic_DNA"/>
</dbReference>
<dbReference type="InterPro" id="IPR034686">
    <property type="entry name" value="Terpene_cyclase-like_2"/>
</dbReference>
<accession>A0A9W6A327</accession>
<dbReference type="InterPro" id="IPR008949">
    <property type="entry name" value="Isoprenoid_synthase_dom_sf"/>
</dbReference>
<name>A0A9W6A327_ASPNG</name>
<keyword evidence="4" id="KW-0456">Lyase</keyword>
<gene>
    <name evidence="5" type="ORF">AnigIFM63604_004955</name>
</gene>
<sequence>MGWDADAIVEVKLPPLFVSFVARKAPVNRHYEAIREESEQWLIKACKFDENMARSIHKTDFGYFLAIMAPNAERDQLRTMCDWGNWVFPFDDAFDNGELKVDLDGVKRMMDELLAVMANEGVFRPRAPLVIAFKSIWDRLSESNCSAGTRRRFANSMRDYSESCIQQVIMQSKFQGSETLSVEEFIVMRRGSIATTPLYALFEYANGLNIPDEVFECPSIKKLERVSTEVTVIQNDIVSYRKEQILDESSNLIKIYLRQGFSVQAAFDEAGKLLAACYRDWYLTLADLPSWGEDFDAQVQTYIDGLQNTVLANIHWSFRAERYWKSNAEIQKDRTIEVV</sequence>
<dbReference type="GO" id="GO:0010333">
    <property type="term" value="F:terpene synthase activity"/>
    <property type="evidence" value="ECO:0007669"/>
    <property type="project" value="InterPro"/>
</dbReference>
<evidence type="ECO:0000256" key="4">
    <source>
        <dbReference type="RuleBase" id="RU366034"/>
    </source>
</evidence>
<dbReference type="EC" id="4.2.3.-" evidence="4"/>
<dbReference type="SFLD" id="SFLDS00005">
    <property type="entry name" value="Isoprenoid_Synthase_Type_I"/>
    <property type="match status" value="1"/>
</dbReference>
<dbReference type="GO" id="GO:0046872">
    <property type="term" value="F:metal ion binding"/>
    <property type="evidence" value="ECO:0007669"/>
    <property type="project" value="UniProtKB-KW"/>
</dbReference>
<dbReference type="PANTHER" id="PTHR35201:SF4">
    <property type="entry name" value="BETA-PINACENE SYNTHASE-RELATED"/>
    <property type="match status" value="1"/>
</dbReference>
<dbReference type="SFLD" id="SFLDG01020">
    <property type="entry name" value="Terpene_Cyclase_Like_2"/>
    <property type="match status" value="1"/>
</dbReference>